<evidence type="ECO:0000256" key="2">
    <source>
        <dbReference type="ARBA" id="ARBA00022730"/>
    </source>
</evidence>
<dbReference type="InterPro" id="IPR020594">
    <property type="entry name" value="Ribosomal_bL9_bac/chp"/>
</dbReference>
<evidence type="ECO:0000259" key="8">
    <source>
        <dbReference type="Pfam" id="PF01281"/>
    </source>
</evidence>
<dbReference type="GO" id="GO:0005840">
    <property type="term" value="C:ribosome"/>
    <property type="evidence" value="ECO:0007669"/>
    <property type="project" value="UniProtKB-KW"/>
</dbReference>
<dbReference type="Pfam" id="PF03948">
    <property type="entry name" value="Ribosomal_L9_C"/>
    <property type="match status" value="1"/>
</dbReference>
<dbReference type="SUPFAM" id="SSF55658">
    <property type="entry name" value="L9 N-domain-like"/>
    <property type="match status" value="1"/>
</dbReference>
<dbReference type="InterPro" id="IPR000244">
    <property type="entry name" value="Ribosomal_bL9"/>
</dbReference>
<comment type="function">
    <text evidence="7">Binds to the 23S rRNA.</text>
</comment>
<dbReference type="Proteomes" id="UP000559010">
    <property type="component" value="Unassembled WGS sequence"/>
</dbReference>
<dbReference type="GO" id="GO:0003735">
    <property type="term" value="F:structural constituent of ribosome"/>
    <property type="evidence" value="ECO:0007669"/>
    <property type="project" value="InterPro"/>
</dbReference>
<protein>
    <recommendedName>
        <fullName evidence="6 7">Large ribosomal subunit protein bL9</fullName>
    </recommendedName>
</protein>
<evidence type="ECO:0000256" key="5">
    <source>
        <dbReference type="ARBA" id="ARBA00023274"/>
    </source>
</evidence>
<organism evidence="10 11">
    <name type="scientific">Marinigracilibium pacificum</name>
    <dbReference type="NCBI Taxonomy" id="2729599"/>
    <lineage>
        <taxon>Bacteria</taxon>
        <taxon>Pseudomonadati</taxon>
        <taxon>Bacteroidota</taxon>
        <taxon>Cytophagia</taxon>
        <taxon>Cytophagales</taxon>
        <taxon>Flammeovirgaceae</taxon>
        <taxon>Marinigracilibium</taxon>
    </lineage>
</organism>
<keyword evidence="3 7" id="KW-0694">RNA-binding</keyword>
<gene>
    <name evidence="7" type="primary">rplI</name>
    <name evidence="10" type="ORF">HH304_19390</name>
</gene>
<feature type="domain" description="Large ribosomal subunit protein bL9 C-terminal" evidence="9">
    <location>
        <begin position="63"/>
        <end position="146"/>
    </location>
</feature>
<accession>A0A848J1A4</accession>
<feature type="domain" description="Ribosomal protein L9" evidence="8">
    <location>
        <begin position="1"/>
        <end position="46"/>
    </location>
</feature>
<dbReference type="NCBIfam" id="TIGR00158">
    <property type="entry name" value="L9"/>
    <property type="match status" value="1"/>
</dbReference>
<dbReference type="Gene3D" id="3.40.5.10">
    <property type="entry name" value="Ribosomal protein L9, N-terminal domain"/>
    <property type="match status" value="1"/>
</dbReference>
<comment type="caution">
    <text evidence="10">The sequence shown here is derived from an EMBL/GenBank/DDBJ whole genome shotgun (WGS) entry which is preliminary data.</text>
</comment>
<dbReference type="HAMAP" id="MF_00503">
    <property type="entry name" value="Ribosomal_bL9"/>
    <property type="match status" value="1"/>
</dbReference>
<reference evidence="10 11" key="1">
    <citation type="submission" date="2020-04" db="EMBL/GenBank/DDBJ databases">
        <title>Flammeovirgaceae bacterium KN852 isolated from deep sea.</title>
        <authorList>
            <person name="Zhang D.-C."/>
        </authorList>
    </citation>
    <scope>NUCLEOTIDE SEQUENCE [LARGE SCALE GENOMIC DNA]</scope>
    <source>
        <strain evidence="10 11">KN852</strain>
    </source>
</reference>
<keyword evidence="2 7" id="KW-0699">rRNA-binding</keyword>
<dbReference type="InterPro" id="IPR036791">
    <property type="entry name" value="Ribosomal_bL9_C_sf"/>
</dbReference>
<dbReference type="InterPro" id="IPR020070">
    <property type="entry name" value="Ribosomal_bL9_N"/>
</dbReference>
<comment type="similarity">
    <text evidence="1 7">Belongs to the bacterial ribosomal protein bL9 family.</text>
</comment>
<dbReference type="GO" id="GO:1990904">
    <property type="term" value="C:ribonucleoprotein complex"/>
    <property type="evidence" value="ECO:0007669"/>
    <property type="project" value="UniProtKB-KW"/>
</dbReference>
<dbReference type="EMBL" id="JABBNU010000014">
    <property type="protein sequence ID" value="NMM50583.1"/>
    <property type="molecule type" value="Genomic_DNA"/>
</dbReference>
<evidence type="ECO:0000313" key="11">
    <source>
        <dbReference type="Proteomes" id="UP000559010"/>
    </source>
</evidence>
<dbReference type="GO" id="GO:0006412">
    <property type="term" value="P:translation"/>
    <property type="evidence" value="ECO:0007669"/>
    <property type="project" value="UniProtKB-UniRule"/>
</dbReference>
<dbReference type="GO" id="GO:0019843">
    <property type="term" value="F:rRNA binding"/>
    <property type="evidence" value="ECO:0007669"/>
    <property type="project" value="UniProtKB-UniRule"/>
</dbReference>
<proteinExistence type="inferred from homology"/>
<dbReference type="SUPFAM" id="SSF55653">
    <property type="entry name" value="Ribosomal protein L9 C-domain"/>
    <property type="match status" value="1"/>
</dbReference>
<evidence type="ECO:0000256" key="4">
    <source>
        <dbReference type="ARBA" id="ARBA00022980"/>
    </source>
</evidence>
<evidence type="ECO:0000313" key="10">
    <source>
        <dbReference type="EMBL" id="NMM50583.1"/>
    </source>
</evidence>
<dbReference type="FunFam" id="3.10.430.100:FF:000006">
    <property type="entry name" value="50S ribosomal protein L9"/>
    <property type="match status" value="1"/>
</dbReference>
<sequence>MEIILKKDIKGLGYKHDIVEVKPGYGRNYLIPQGYAVLATDSNKRMMSEIARQAEHKQDKIKQDAEAIASKLEGVAIELGAKAGESGKIFGTVTTLQIADALKEKGIEVDRKQISISSEVKNLGEYEAEIDLHREVKQTVKFTVVAE</sequence>
<dbReference type="InterPro" id="IPR036935">
    <property type="entry name" value="Ribosomal_bL9_N_sf"/>
</dbReference>
<keyword evidence="11" id="KW-1185">Reference proteome</keyword>
<keyword evidence="4 7" id="KW-0689">Ribosomal protein</keyword>
<dbReference type="FunFam" id="3.40.5.10:FF:000003">
    <property type="entry name" value="50S ribosomal protein L9"/>
    <property type="match status" value="1"/>
</dbReference>
<dbReference type="InterPro" id="IPR009027">
    <property type="entry name" value="Ribosomal_bL9/RNase_H1_N"/>
</dbReference>
<evidence type="ECO:0000256" key="3">
    <source>
        <dbReference type="ARBA" id="ARBA00022884"/>
    </source>
</evidence>
<evidence type="ECO:0000256" key="1">
    <source>
        <dbReference type="ARBA" id="ARBA00010605"/>
    </source>
</evidence>
<dbReference type="RefSeq" id="WP_169684947.1">
    <property type="nucleotide sequence ID" value="NZ_JABBNU010000014.1"/>
</dbReference>
<dbReference type="Gene3D" id="3.10.430.100">
    <property type="entry name" value="Ribosomal protein L9, C-terminal domain"/>
    <property type="match status" value="1"/>
</dbReference>
<evidence type="ECO:0000259" key="9">
    <source>
        <dbReference type="Pfam" id="PF03948"/>
    </source>
</evidence>
<name>A0A848J1A4_9BACT</name>
<keyword evidence="5 7" id="KW-0687">Ribonucleoprotein</keyword>
<evidence type="ECO:0000256" key="6">
    <source>
        <dbReference type="ARBA" id="ARBA00035292"/>
    </source>
</evidence>
<evidence type="ECO:0000256" key="7">
    <source>
        <dbReference type="HAMAP-Rule" id="MF_00503"/>
    </source>
</evidence>
<dbReference type="Pfam" id="PF01281">
    <property type="entry name" value="Ribosomal_L9_N"/>
    <property type="match status" value="1"/>
</dbReference>
<dbReference type="AlphaFoldDB" id="A0A848J1A4"/>
<dbReference type="PANTHER" id="PTHR21368">
    <property type="entry name" value="50S RIBOSOMAL PROTEIN L9"/>
    <property type="match status" value="1"/>
</dbReference>
<dbReference type="InterPro" id="IPR020069">
    <property type="entry name" value="Ribosomal_bL9_C"/>
</dbReference>